<reference evidence="1" key="1">
    <citation type="submission" date="2022-09" db="EMBL/GenBank/DDBJ databases">
        <title>Fusarium specimens isolated from Avocado Roots.</title>
        <authorList>
            <person name="Stajich J."/>
            <person name="Roper C."/>
            <person name="Heimlech-Rivalta G."/>
        </authorList>
    </citation>
    <scope>NUCLEOTIDE SEQUENCE</scope>
    <source>
        <strain evidence="1">A02</strain>
    </source>
</reference>
<evidence type="ECO:0000313" key="1">
    <source>
        <dbReference type="EMBL" id="KAJ4178879.1"/>
    </source>
</evidence>
<evidence type="ECO:0000313" key="2">
    <source>
        <dbReference type="Proteomes" id="UP001152087"/>
    </source>
</evidence>
<proteinExistence type="predicted"/>
<dbReference type="EMBL" id="JAOQAV010000066">
    <property type="protein sequence ID" value="KAJ4178879.1"/>
    <property type="molecule type" value="Genomic_DNA"/>
</dbReference>
<dbReference type="AlphaFoldDB" id="A0A9W8UW43"/>
<sequence length="107" mass="11447">MAGNVSALSGPSYVGGLLLSVFKDGQVSESLLDNMAERVQTPYFLLGQDDDYPTVDPASGDSFSVYQYGSNSELLFNFPKAPARDVRGNHATLIRQMGAASTVLLKV</sequence>
<gene>
    <name evidence="1" type="ORF">NW755_012901</name>
</gene>
<name>A0A9W8UW43_9HYPO</name>
<organism evidence="1 2">
    <name type="scientific">Fusarium falciforme</name>
    <dbReference type="NCBI Taxonomy" id="195108"/>
    <lineage>
        <taxon>Eukaryota</taxon>
        <taxon>Fungi</taxon>
        <taxon>Dikarya</taxon>
        <taxon>Ascomycota</taxon>
        <taxon>Pezizomycotina</taxon>
        <taxon>Sordariomycetes</taxon>
        <taxon>Hypocreomycetidae</taxon>
        <taxon>Hypocreales</taxon>
        <taxon>Nectriaceae</taxon>
        <taxon>Fusarium</taxon>
        <taxon>Fusarium solani species complex</taxon>
    </lineage>
</organism>
<keyword evidence="2" id="KW-1185">Reference proteome</keyword>
<protein>
    <submittedName>
        <fullName evidence="1">Uncharacterized protein</fullName>
    </submittedName>
</protein>
<accession>A0A9W8UW43</accession>
<dbReference type="Proteomes" id="UP001152087">
    <property type="component" value="Unassembled WGS sequence"/>
</dbReference>
<comment type="caution">
    <text evidence="1">The sequence shown here is derived from an EMBL/GenBank/DDBJ whole genome shotgun (WGS) entry which is preliminary data.</text>
</comment>